<comment type="caution">
    <text evidence="2">The sequence shown here is derived from an EMBL/GenBank/DDBJ whole genome shotgun (WGS) entry which is preliminary data.</text>
</comment>
<dbReference type="InterPro" id="IPR029068">
    <property type="entry name" value="Glyas_Bleomycin-R_OHBP_Dase"/>
</dbReference>
<dbReference type="InterPro" id="IPR028973">
    <property type="entry name" value="PhnB-like"/>
</dbReference>
<protein>
    <submittedName>
        <fullName evidence="2">VOC family protein</fullName>
    </submittedName>
</protein>
<evidence type="ECO:0000259" key="1">
    <source>
        <dbReference type="Pfam" id="PF06983"/>
    </source>
</evidence>
<evidence type="ECO:0000313" key="3">
    <source>
        <dbReference type="Proteomes" id="UP000649829"/>
    </source>
</evidence>
<dbReference type="PANTHER" id="PTHR33990">
    <property type="entry name" value="PROTEIN YJDN-RELATED"/>
    <property type="match status" value="1"/>
</dbReference>
<dbReference type="EMBL" id="BMLF01000001">
    <property type="protein sequence ID" value="GGL96310.1"/>
    <property type="molecule type" value="Genomic_DNA"/>
</dbReference>
<dbReference type="AlphaFoldDB" id="A0A917WDV1"/>
<accession>A0A917WDV1</accession>
<gene>
    <name evidence="2" type="ORF">GCM10011534_17900</name>
</gene>
<organism evidence="2 3">
    <name type="scientific">Pseudooceanicola nanhaiensis</name>
    <dbReference type="NCBI Taxonomy" id="375761"/>
    <lineage>
        <taxon>Bacteria</taxon>
        <taxon>Pseudomonadati</taxon>
        <taxon>Pseudomonadota</taxon>
        <taxon>Alphaproteobacteria</taxon>
        <taxon>Rhodobacterales</taxon>
        <taxon>Paracoccaceae</taxon>
        <taxon>Pseudooceanicola</taxon>
    </lineage>
</organism>
<dbReference type="CDD" id="cd06588">
    <property type="entry name" value="PhnB_like"/>
    <property type="match status" value="1"/>
</dbReference>
<evidence type="ECO:0000313" key="2">
    <source>
        <dbReference type="EMBL" id="GGL96310.1"/>
    </source>
</evidence>
<dbReference type="Gene3D" id="3.10.180.10">
    <property type="entry name" value="2,3-Dihydroxybiphenyl 1,2-Dioxygenase, domain 1"/>
    <property type="match status" value="1"/>
</dbReference>
<sequence>MQPIVYLFFPGTCAEAMRFYAATFGSEEPEILAVGTMPPEVRSRMPPMEDETVMHAALKVGAGWIYASDDMTSETPAMAGCNISVSFPTLEEAHRVFAVLAEGGEVRMPLEPTFFAPAFGSLTDRYGTRWMIMADEPEAA</sequence>
<keyword evidence="3" id="KW-1185">Reference proteome</keyword>
<feature type="domain" description="PhnB-like" evidence="1">
    <location>
        <begin position="5"/>
        <end position="132"/>
    </location>
</feature>
<dbReference type="SUPFAM" id="SSF54593">
    <property type="entry name" value="Glyoxalase/Bleomycin resistance protein/Dihydroxybiphenyl dioxygenase"/>
    <property type="match status" value="1"/>
</dbReference>
<dbReference type="PANTHER" id="PTHR33990:SF1">
    <property type="entry name" value="PROTEIN YJDN"/>
    <property type="match status" value="1"/>
</dbReference>
<reference evidence="2" key="1">
    <citation type="journal article" date="2014" name="Int. J. Syst. Evol. Microbiol.">
        <title>Complete genome sequence of Corynebacterium casei LMG S-19264T (=DSM 44701T), isolated from a smear-ripened cheese.</title>
        <authorList>
            <consortium name="US DOE Joint Genome Institute (JGI-PGF)"/>
            <person name="Walter F."/>
            <person name="Albersmeier A."/>
            <person name="Kalinowski J."/>
            <person name="Ruckert C."/>
        </authorList>
    </citation>
    <scope>NUCLEOTIDE SEQUENCE</scope>
    <source>
        <strain evidence="2">CGMCC 1.6293</strain>
    </source>
</reference>
<dbReference type="Proteomes" id="UP000649829">
    <property type="component" value="Unassembled WGS sequence"/>
</dbReference>
<proteinExistence type="predicted"/>
<dbReference type="Pfam" id="PF06983">
    <property type="entry name" value="3-dmu-9_3-mt"/>
    <property type="match status" value="1"/>
</dbReference>
<name>A0A917WDV1_9RHOB</name>
<dbReference type="RefSeq" id="WP_036538570.1">
    <property type="nucleotide sequence ID" value="NZ_BMLF01000001.1"/>
</dbReference>
<reference evidence="2" key="2">
    <citation type="submission" date="2020-09" db="EMBL/GenBank/DDBJ databases">
        <authorList>
            <person name="Sun Q."/>
            <person name="Zhou Y."/>
        </authorList>
    </citation>
    <scope>NUCLEOTIDE SEQUENCE</scope>
    <source>
        <strain evidence="2">CGMCC 1.6293</strain>
    </source>
</reference>